<evidence type="ECO:0000256" key="2">
    <source>
        <dbReference type="ARBA" id="ARBA00009677"/>
    </source>
</evidence>
<dbReference type="InterPro" id="IPR001444">
    <property type="entry name" value="Flag_bb_rod_N"/>
</dbReference>
<evidence type="ECO:0000313" key="8">
    <source>
        <dbReference type="EMBL" id="MDC3416401.1"/>
    </source>
</evidence>
<dbReference type="EMBL" id="JAMQKC010000003">
    <property type="protein sequence ID" value="MDC3416401.1"/>
    <property type="molecule type" value="Genomic_DNA"/>
</dbReference>
<keyword evidence="9" id="KW-1185">Reference proteome</keyword>
<dbReference type="PANTHER" id="PTHR30435:SF12">
    <property type="entry name" value="FLAGELLAR BASAL BODY ROD PROTEIN FLGB"/>
    <property type="match status" value="1"/>
</dbReference>
<proteinExistence type="inferred from homology"/>
<keyword evidence="8" id="KW-0282">Flagellum</keyword>
<reference evidence="8" key="1">
    <citation type="submission" date="2022-06" db="EMBL/GenBank/DDBJ databases">
        <title>Aquibacillus sp. a new bacterium isolated from soil saline samples.</title>
        <authorList>
            <person name="Galisteo C."/>
            <person name="De La Haba R."/>
            <person name="Sanchez-Porro C."/>
            <person name="Ventosa A."/>
        </authorList>
    </citation>
    <scope>NUCLEOTIDE SEQUENCE</scope>
    <source>
        <strain evidence="8">3ASR75-54</strain>
    </source>
</reference>
<dbReference type="NCBIfam" id="TIGR01396">
    <property type="entry name" value="FlgB"/>
    <property type="match status" value="1"/>
</dbReference>
<evidence type="ECO:0000256" key="4">
    <source>
        <dbReference type="ARBA" id="ARBA00023143"/>
    </source>
</evidence>
<evidence type="ECO:0000313" key="9">
    <source>
        <dbReference type="Proteomes" id="UP001145069"/>
    </source>
</evidence>
<gene>
    <name evidence="8" type="primary">flgB</name>
    <name evidence="8" type="ORF">NC799_05680</name>
</gene>
<keyword evidence="4 6" id="KW-0975">Bacterial flagellum</keyword>
<keyword evidence="8" id="KW-0969">Cilium</keyword>
<sequence>MSFFGKTVQQLERSLDFAALKNKTISNNIANADTPNYKAKQVVFKDVLENQRTSFEAKRTNPKHISFQQSNSSNSFKIVTNNSTTYNHNGNSVDIDKEMTDLAENQIYYQSLVDRLNGKFSSLETVIRGGR</sequence>
<evidence type="ECO:0000256" key="1">
    <source>
        <dbReference type="ARBA" id="ARBA00004117"/>
    </source>
</evidence>
<evidence type="ECO:0000256" key="6">
    <source>
        <dbReference type="PIRNR" id="PIRNR002889"/>
    </source>
</evidence>
<dbReference type="PIRSF" id="PIRSF002889">
    <property type="entry name" value="Rod_FlgB"/>
    <property type="match status" value="1"/>
</dbReference>
<organism evidence="8 9">
    <name type="scientific">Aquibacillus salsiterrae</name>
    <dbReference type="NCBI Taxonomy" id="2950439"/>
    <lineage>
        <taxon>Bacteria</taxon>
        <taxon>Bacillati</taxon>
        <taxon>Bacillota</taxon>
        <taxon>Bacilli</taxon>
        <taxon>Bacillales</taxon>
        <taxon>Bacillaceae</taxon>
        <taxon>Aquibacillus</taxon>
    </lineage>
</organism>
<protein>
    <recommendedName>
        <fullName evidence="3 6">Flagellar basal body rod protein FlgB</fullName>
    </recommendedName>
</protein>
<comment type="caution">
    <text evidence="8">The sequence shown here is derived from an EMBL/GenBank/DDBJ whole genome shotgun (WGS) entry which is preliminary data.</text>
</comment>
<feature type="domain" description="Flagellar basal body rod protein N-terminal" evidence="7">
    <location>
        <begin position="23"/>
        <end position="38"/>
    </location>
</feature>
<dbReference type="RefSeq" id="WP_272445405.1">
    <property type="nucleotide sequence ID" value="NZ_JAMQKC010000003.1"/>
</dbReference>
<comment type="function">
    <text evidence="5 6">Structural component of flagellum, the bacterial motility apparatus. Part of the rod structure of flagellar basal body.</text>
</comment>
<accession>A0A9X3WG39</accession>
<comment type="subunit">
    <text evidence="6">The basal body constitutes a major portion of the flagellar organelle and consists of a number of rings mounted on a central rod.</text>
</comment>
<name>A0A9X3WG39_9BACI</name>
<evidence type="ECO:0000256" key="3">
    <source>
        <dbReference type="ARBA" id="ARBA00014376"/>
    </source>
</evidence>
<dbReference type="GO" id="GO:0030694">
    <property type="term" value="C:bacterial-type flagellum basal body, rod"/>
    <property type="evidence" value="ECO:0007669"/>
    <property type="project" value="InterPro"/>
</dbReference>
<comment type="similarity">
    <text evidence="2 6">Belongs to the flagella basal body rod proteins family.</text>
</comment>
<dbReference type="Pfam" id="PF00460">
    <property type="entry name" value="Flg_bb_rod"/>
    <property type="match status" value="1"/>
</dbReference>
<evidence type="ECO:0000256" key="5">
    <source>
        <dbReference type="ARBA" id="ARBA00024934"/>
    </source>
</evidence>
<keyword evidence="8" id="KW-0966">Cell projection</keyword>
<dbReference type="AlphaFoldDB" id="A0A9X3WG39"/>
<evidence type="ECO:0000259" key="7">
    <source>
        <dbReference type="Pfam" id="PF00460"/>
    </source>
</evidence>
<comment type="subcellular location">
    <subcellularLocation>
        <location evidence="1 6">Bacterial flagellum basal body</location>
    </subcellularLocation>
</comment>
<dbReference type="PANTHER" id="PTHR30435">
    <property type="entry name" value="FLAGELLAR PROTEIN"/>
    <property type="match status" value="1"/>
</dbReference>
<dbReference type="Proteomes" id="UP001145069">
    <property type="component" value="Unassembled WGS sequence"/>
</dbReference>
<dbReference type="InterPro" id="IPR006300">
    <property type="entry name" value="FlgB"/>
</dbReference>
<dbReference type="GO" id="GO:0071978">
    <property type="term" value="P:bacterial-type flagellum-dependent swarming motility"/>
    <property type="evidence" value="ECO:0007669"/>
    <property type="project" value="TreeGrafter"/>
</dbReference>